<gene>
    <name evidence="2" type="ORF">NMU03_00505</name>
</gene>
<reference evidence="2" key="1">
    <citation type="submission" date="2022-07" db="EMBL/GenBank/DDBJ databases">
        <title>Faecal culturing of patients with breast cancer.</title>
        <authorList>
            <person name="Teng N.M.Y."/>
            <person name="Kiu R."/>
            <person name="Evans R."/>
            <person name="Baker D.J."/>
            <person name="Zenner C."/>
            <person name="Robinson S.D."/>
            <person name="Hall L.J."/>
        </authorList>
    </citation>
    <scope>NUCLEOTIDE SEQUENCE</scope>
    <source>
        <strain evidence="2">LH1062</strain>
    </source>
</reference>
<feature type="transmembrane region" description="Helical" evidence="1">
    <location>
        <begin position="43"/>
        <end position="64"/>
    </location>
</feature>
<sequence length="70" mass="8151">MNAFLRRFFQIIIFVALSFLYFSIISFMIPFLFPHTTISFDNILGLISVIIYITIIISLILVAIHKIEVQ</sequence>
<keyword evidence="3" id="KW-1185">Reference proteome</keyword>
<evidence type="ECO:0008006" key="4">
    <source>
        <dbReference type="Google" id="ProtNLM"/>
    </source>
</evidence>
<evidence type="ECO:0000313" key="3">
    <source>
        <dbReference type="Proteomes" id="UP001060112"/>
    </source>
</evidence>
<organism evidence="2 3">
    <name type="scientific">Allocoprobacillus halotolerans</name>
    <dbReference type="NCBI Taxonomy" id="2944914"/>
    <lineage>
        <taxon>Bacteria</taxon>
        <taxon>Bacillati</taxon>
        <taxon>Bacillota</taxon>
        <taxon>Erysipelotrichia</taxon>
        <taxon>Erysipelotrichales</taxon>
        <taxon>Erysipelotrichaceae</taxon>
        <taxon>Allocoprobacillus</taxon>
    </lineage>
</organism>
<keyword evidence="1" id="KW-0812">Transmembrane</keyword>
<proteinExistence type="predicted"/>
<dbReference type="RefSeq" id="WP_290140391.1">
    <property type="nucleotide sequence ID" value="NZ_CP101620.1"/>
</dbReference>
<keyword evidence="1" id="KW-1133">Transmembrane helix</keyword>
<evidence type="ECO:0000256" key="1">
    <source>
        <dbReference type="SAM" id="Phobius"/>
    </source>
</evidence>
<protein>
    <recommendedName>
        <fullName evidence="4">DUF485 domain-containing protein</fullName>
    </recommendedName>
</protein>
<accession>A0ABY5I204</accession>
<keyword evidence="1" id="KW-0472">Membrane</keyword>
<feature type="transmembrane region" description="Helical" evidence="1">
    <location>
        <begin position="12"/>
        <end position="31"/>
    </location>
</feature>
<dbReference type="EMBL" id="CP101620">
    <property type="protein sequence ID" value="UTY39351.1"/>
    <property type="molecule type" value="Genomic_DNA"/>
</dbReference>
<name>A0ABY5I204_9FIRM</name>
<dbReference type="Proteomes" id="UP001060112">
    <property type="component" value="Chromosome"/>
</dbReference>
<evidence type="ECO:0000313" key="2">
    <source>
        <dbReference type="EMBL" id="UTY39351.1"/>
    </source>
</evidence>